<dbReference type="HOGENOM" id="CLU_000288_7_27_1"/>
<dbReference type="AlphaFoldDB" id="A0A015L2Q7"/>
<evidence type="ECO:0000313" key="1">
    <source>
        <dbReference type="EMBL" id="EXX74014.1"/>
    </source>
</evidence>
<accession>A0A015L2Q7</accession>
<protein>
    <recommendedName>
        <fullName evidence="3">Protein kinase domain-containing protein</fullName>
    </recommendedName>
</protein>
<organism evidence="1 2">
    <name type="scientific">Rhizophagus irregularis (strain DAOM 197198w)</name>
    <name type="common">Glomus intraradices</name>
    <dbReference type="NCBI Taxonomy" id="1432141"/>
    <lineage>
        <taxon>Eukaryota</taxon>
        <taxon>Fungi</taxon>
        <taxon>Fungi incertae sedis</taxon>
        <taxon>Mucoromycota</taxon>
        <taxon>Glomeromycotina</taxon>
        <taxon>Glomeromycetes</taxon>
        <taxon>Glomerales</taxon>
        <taxon>Glomeraceae</taxon>
        <taxon>Rhizophagus</taxon>
    </lineage>
</organism>
<dbReference type="EMBL" id="JEMT01013333">
    <property type="protein sequence ID" value="EXX74014.1"/>
    <property type="molecule type" value="Genomic_DNA"/>
</dbReference>
<gene>
    <name evidence="1" type="ORF">RirG_054990</name>
</gene>
<evidence type="ECO:0008006" key="3">
    <source>
        <dbReference type="Google" id="ProtNLM"/>
    </source>
</evidence>
<reference evidence="1 2" key="1">
    <citation type="submission" date="2014-02" db="EMBL/GenBank/DDBJ databases">
        <title>Single nucleus genome sequencing reveals high similarity among nuclei of an endomycorrhizal fungus.</title>
        <authorList>
            <person name="Lin K."/>
            <person name="Geurts R."/>
            <person name="Zhang Z."/>
            <person name="Limpens E."/>
            <person name="Saunders D.G."/>
            <person name="Mu D."/>
            <person name="Pang E."/>
            <person name="Cao H."/>
            <person name="Cha H."/>
            <person name="Lin T."/>
            <person name="Zhou Q."/>
            <person name="Shang Y."/>
            <person name="Li Y."/>
            <person name="Ivanov S."/>
            <person name="Sharma T."/>
            <person name="Velzen R.V."/>
            <person name="Ruijter N.D."/>
            <person name="Aanen D.K."/>
            <person name="Win J."/>
            <person name="Kamoun S."/>
            <person name="Bisseling T."/>
            <person name="Huang S."/>
        </authorList>
    </citation>
    <scope>NUCLEOTIDE SEQUENCE [LARGE SCALE GENOMIC DNA]</scope>
    <source>
        <strain evidence="2">DAOM197198w</strain>
    </source>
</reference>
<proteinExistence type="predicted"/>
<evidence type="ECO:0000313" key="2">
    <source>
        <dbReference type="Proteomes" id="UP000022910"/>
    </source>
</evidence>
<comment type="caution">
    <text evidence="1">The sequence shown here is derived from an EMBL/GenBank/DDBJ whole genome shotgun (WGS) entry which is preliminary data.</text>
</comment>
<sequence>MSAIRKEIVDAAINKSYSLINYNVHNNIHKKHEFIKQTILSDNSLTEDEKTYAINVIVQSYDRDKIRNNSGTKRTCENCKQKCLATLYCEICVRNYLKAKFSNWTSRNVNIDNLIQACQSETHHPRMIVEWIPYNNLQNIRYLTKGGFSEIYTAFWIDGRYNEWDCKVQQLKRLGRQKVILKELENVESANKSWFEEVL</sequence>
<dbReference type="Proteomes" id="UP000022910">
    <property type="component" value="Unassembled WGS sequence"/>
</dbReference>
<keyword evidence="2" id="KW-1185">Reference proteome</keyword>
<name>A0A015L2Q7_RHIIW</name>